<reference evidence="1 2" key="1">
    <citation type="submission" date="2019-08" db="EMBL/GenBank/DDBJ databases">
        <title>Professor.</title>
        <authorList>
            <person name="Park J.S."/>
        </authorList>
    </citation>
    <scope>NUCLEOTIDE SEQUENCE [LARGE SCALE GENOMIC DNA]</scope>
    <source>
        <strain evidence="1 2">176CP5-101</strain>
    </source>
</reference>
<evidence type="ECO:0000313" key="1">
    <source>
        <dbReference type="EMBL" id="TXN37416.1"/>
    </source>
</evidence>
<name>A0A5C8V7T7_9FLAO</name>
<accession>A0A5C8V7T7</accession>
<keyword evidence="2" id="KW-1185">Reference proteome</keyword>
<dbReference type="EMBL" id="VRUR01000001">
    <property type="protein sequence ID" value="TXN37416.1"/>
    <property type="molecule type" value="Genomic_DNA"/>
</dbReference>
<dbReference type="AlphaFoldDB" id="A0A5C8V7T7"/>
<protein>
    <submittedName>
        <fullName evidence="1">Uncharacterized protein</fullName>
    </submittedName>
</protein>
<evidence type="ECO:0000313" key="2">
    <source>
        <dbReference type="Proteomes" id="UP000321456"/>
    </source>
</evidence>
<dbReference type="Proteomes" id="UP000321456">
    <property type="component" value="Unassembled WGS sequence"/>
</dbReference>
<dbReference type="RefSeq" id="WP_147741320.1">
    <property type="nucleotide sequence ID" value="NZ_VRUR01000001.1"/>
</dbReference>
<proteinExistence type="predicted"/>
<sequence>MEIIIGVLGLVIAWLTFKYTFFSKPTEELNHLKLQFRSNQKLSQEVQKALESYIIDANAADDYIFPNITFLNYLTEMKESYDNNLSDKLYDELTKLNLPKSTILSMTKSLETQFSALLETQTALRLLNQNKT</sequence>
<comment type="caution">
    <text evidence="1">The sequence shown here is derived from an EMBL/GenBank/DDBJ whole genome shotgun (WGS) entry which is preliminary data.</text>
</comment>
<gene>
    <name evidence="1" type="ORF">FVB32_03790</name>
</gene>
<organism evidence="1 2">
    <name type="scientific">Flagellimonas hymeniacidonis</name>
    <dbReference type="NCBI Taxonomy" id="2603628"/>
    <lineage>
        <taxon>Bacteria</taxon>
        <taxon>Pseudomonadati</taxon>
        <taxon>Bacteroidota</taxon>
        <taxon>Flavobacteriia</taxon>
        <taxon>Flavobacteriales</taxon>
        <taxon>Flavobacteriaceae</taxon>
        <taxon>Flagellimonas</taxon>
    </lineage>
</organism>